<feature type="region of interest" description="Disordered" evidence="1">
    <location>
        <begin position="266"/>
        <end position="456"/>
    </location>
</feature>
<feature type="compositionally biased region" description="Acidic residues" evidence="1">
    <location>
        <begin position="624"/>
        <end position="642"/>
    </location>
</feature>
<dbReference type="EMBL" id="BSXT01000874">
    <property type="protein sequence ID" value="GMF35543.1"/>
    <property type="molecule type" value="Genomic_DNA"/>
</dbReference>
<dbReference type="OrthoDB" id="76445at2759"/>
<feature type="compositionally biased region" description="Basic and acidic residues" evidence="1">
    <location>
        <begin position="609"/>
        <end position="623"/>
    </location>
</feature>
<feature type="compositionally biased region" description="Polar residues" evidence="1">
    <location>
        <begin position="540"/>
        <end position="552"/>
    </location>
</feature>
<evidence type="ECO:0000256" key="1">
    <source>
        <dbReference type="SAM" id="MobiDB-lite"/>
    </source>
</evidence>
<feature type="compositionally biased region" description="Basic and acidic residues" evidence="1">
    <location>
        <begin position="1061"/>
        <end position="1084"/>
    </location>
</feature>
<feature type="compositionally biased region" description="Basic and acidic residues" evidence="1">
    <location>
        <begin position="1143"/>
        <end position="1172"/>
    </location>
</feature>
<evidence type="ECO:0000313" key="3">
    <source>
        <dbReference type="Proteomes" id="UP001165121"/>
    </source>
</evidence>
<feature type="compositionally biased region" description="Basic and acidic residues" evidence="1">
    <location>
        <begin position="228"/>
        <end position="237"/>
    </location>
</feature>
<protein>
    <submittedName>
        <fullName evidence="2">Unnamed protein product</fullName>
    </submittedName>
</protein>
<feature type="compositionally biased region" description="Basic and acidic residues" evidence="1">
    <location>
        <begin position="1093"/>
        <end position="1110"/>
    </location>
</feature>
<feature type="region of interest" description="Disordered" evidence="1">
    <location>
        <begin position="872"/>
        <end position="929"/>
    </location>
</feature>
<feature type="compositionally biased region" description="Basic and acidic residues" evidence="1">
    <location>
        <begin position="1006"/>
        <end position="1021"/>
    </location>
</feature>
<feature type="compositionally biased region" description="Basic and acidic residues" evidence="1">
    <location>
        <begin position="982"/>
        <end position="992"/>
    </location>
</feature>
<feature type="region of interest" description="Disordered" evidence="1">
    <location>
        <begin position="482"/>
        <end position="841"/>
    </location>
</feature>
<feature type="compositionally biased region" description="Basic residues" evidence="1">
    <location>
        <begin position="366"/>
        <end position="377"/>
    </location>
</feature>
<feature type="compositionally biased region" description="Polar residues" evidence="1">
    <location>
        <begin position="764"/>
        <end position="777"/>
    </location>
</feature>
<evidence type="ECO:0000313" key="2">
    <source>
        <dbReference type="EMBL" id="GMF35543.1"/>
    </source>
</evidence>
<sequence>MGDSAATLWESELLRARQWIAARRRDQQQERERIFRRVQAHVGFRDHQRSLQSDATASEDEDDLVLAFLGDVDAADMNALLRAEAEKAAALAPRVEAAPPAKTLMPSAADLMRPLAMPTSLASPTLKPKAKAVPMSQLDPKTARTAAGASATLGTEAAVQELMQDLQLDVAQLQHADVEETKTEESTLPHLVKVLAGKRKGVSGTAQADKARAGATPSKYMQQVAQKSPRDPHEKKAAAPAATKGDDVGAEMLSWVSGYRDPEVIRRKENMRRKRKHTHRYGMSSEEEQRQVLRRVKQIARDSNSESESEDDFSSDYSPAEEDEVPEPDEPEVVDLLSDDYLNSDEDAKTVKRKRKRLRQAESAQKKKKPRSRKPAVTRKLTQQGSNGKGYLHTDKPSELQAPANSGANHTRAMAKNVSVVRSDEDTSNQPVEVLASEDETGDSDKRSFSSTIKGTQAMVVEPDATKGSTILRLKIPKAFQSLHDRQGDSNNSHQAETIRANTDKSPSQSTGRAKTESATADTPPGSASNENIVVGKPSSGASIQEQINSSGDDAEFSDSGTVDLEGEELSVGNVEHTPDEDITTAEGVAGSDAGSAKVNTVESLLENAETKTSVEEASPKDEDVSEAETEILEDDEPDTDDLGLNYSDDSDADDKPVNSKMNNGSNETSASADKGGGSTLAPTAKENKNGDDNGKPMDNDSGDKSVDSSTAGVQQFFDFTPLKLKPKAKTTTTTAPKPLPVHGYAETHLSKGNNDLAKRTADTKQTPQPEKQSIASNGLRPSKKPIATSTVMKGKFAVTRRSTKLLDPEDTPGAKRPQKKQYIMVPTQKSNGSTGTKDLDDVPLTMLAKELSKKTKDTTNTRYLSYAGAKKTEDAPTYAVETTRTIPKSRFGGGSESNPKSLRTEGFSAPTNGQASQMNDKIASRGGYRREPQISIYDALHMDGQESASDIREGTGYKRPSRFKKMQEEAARNGTPMVKSRLQDTDWDKVAIPKKKKPMPQLGKSEQDEKQKALHAKDYGSRNGVGKNQNKRRKKNTGPSNKNAGPSYYGPKSSQSATSDRNESPSRGRRGRENGYRRDDDRWRKRSQSPLSRERDRYSKDGIFRDDHRRRGSSRSRSRSPSTRGRDYSSSRYRRRSWSPSRSREKSSERDYRRTDRIISSSRDRDRDPRANRRSASPGYQVSSKKSADKSDDPPELGEVCQNGKLAEGDRSAKKQKHSHYADEPPSSGALATFDDDADNIFISDSDDDGSALIKETEDIRFDLESVPVNEALMARQVYVTGVNPTVCAEQIEEDFARFGVAVSGSAFVSLIVLP</sequence>
<feature type="compositionally biased region" description="Basic residues" evidence="1">
    <location>
        <begin position="269"/>
        <end position="280"/>
    </location>
</feature>
<proteinExistence type="predicted"/>
<feature type="compositionally biased region" description="Polar residues" evidence="1">
    <location>
        <begin position="660"/>
        <end position="672"/>
    </location>
</feature>
<reference evidence="2" key="1">
    <citation type="submission" date="2023-04" db="EMBL/GenBank/DDBJ databases">
        <title>Phytophthora fragariaefolia NBRC 109709.</title>
        <authorList>
            <person name="Ichikawa N."/>
            <person name="Sato H."/>
            <person name="Tonouchi N."/>
        </authorList>
    </citation>
    <scope>NUCLEOTIDE SEQUENCE</scope>
    <source>
        <strain evidence="2">NBRC 109709</strain>
    </source>
</reference>
<feature type="compositionally biased region" description="Polar residues" evidence="1">
    <location>
        <begin position="828"/>
        <end position="837"/>
    </location>
</feature>
<feature type="compositionally biased region" description="Basic and acidic residues" evidence="1">
    <location>
        <begin position="943"/>
        <end position="957"/>
    </location>
</feature>
<name>A0A9W7CLU3_9STRA</name>
<feature type="region of interest" description="Disordered" evidence="1">
    <location>
        <begin position="200"/>
        <end position="245"/>
    </location>
</feature>
<feature type="compositionally biased region" description="Polar residues" evidence="1">
    <location>
        <begin position="489"/>
        <end position="532"/>
    </location>
</feature>
<comment type="caution">
    <text evidence="2">The sequence shown here is derived from an EMBL/GenBank/DDBJ whole genome shotgun (WGS) entry which is preliminary data.</text>
</comment>
<feature type="compositionally biased region" description="Basic and acidic residues" evidence="1">
    <location>
        <begin position="686"/>
        <end position="707"/>
    </location>
</feature>
<feature type="compositionally biased region" description="Polar residues" evidence="1">
    <location>
        <begin position="910"/>
        <end position="920"/>
    </location>
</feature>
<keyword evidence="3" id="KW-1185">Reference proteome</keyword>
<accession>A0A9W7CLU3</accession>
<dbReference type="Proteomes" id="UP001165121">
    <property type="component" value="Unassembled WGS sequence"/>
</dbReference>
<organism evidence="2 3">
    <name type="scientific">Phytophthora fragariaefolia</name>
    <dbReference type="NCBI Taxonomy" id="1490495"/>
    <lineage>
        <taxon>Eukaryota</taxon>
        <taxon>Sar</taxon>
        <taxon>Stramenopiles</taxon>
        <taxon>Oomycota</taxon>
        <taxon>Peronosporomycetes</taxon>
        <taxon>Peronosporales</taxon>
        <taxon>Peronosporaceae</taxon>
        <taxon>Phytophthora</taxon>
    </lineage>
</organism>
<gene>
    <name evidence="2" type="ORF">Pfra01_000943900</name>
</gene>
<feature type="region of interest" description="Disordered" evidence="1">
    <location>
        <begin position="943"/>
        <end position="1235"/>
    </location>
</feature>
<feature type="compositionally biased region" description="Acidic residues" evidence="1">
    <location>
        <begin position="305"/>
        <end position="333"/>
    </location>
</feature>